<comment type="catalytic activity">
    <reaction evidence="7">
        <text>a UDP-3-O-[(3R)-3-hydroxyacyl]-alpha-D-glucosamine + a (3R)-hydroxyacyl-[ACP] = a UDP-2-N,3-O-bis[(3R)-3-hydroxyacyl]-alpha-D-glucosamine + holo-[ACP] + H(+)</text>
        <dbReference type="Rhea" id="RHEA:53836"/>
        <dbReference type="Rhea" id="RHEA-COMP:9685"/>
        <dbReference type="Rhea" id="RHEA-COMP:9945"/>
        <dbReference type="ChEBI" id="CHEBI:15378"/>
        <dbReference type="ChEBI" id="CHEBI:64479"/>
        <dbReference type="ChEBI" id="CHEBI:78827"/>
        <dbReference type="ChEBI" id="CHEBI:137740"/>
        <dbReference type="ChEBI" id="CHEBI:137748"/>
        <dbReference type="EC" id="2.3.1.191"/>
    </reaction>
</comment>
<dbReference type="Pfam" id="PF04613">
    <property type="entry name" value="LpxD"/>
    <property type="match status" value="1"/>
</dbReference>
<dbReference type="InterPro" id="IPR011004">
    <property type="entry name" value="Trimer_LpxA-like_sf"/>
</dbReference>
<feature type="domain" description="UDP-3-O-[3-hydroxymyristoyl] glucosamine N-acyltransferase non-repeat region" evidence="8">
    <location>
        <begin position="34"/>
        <end position="102"/>
    </location>
</feature>
<comment type="caution">
    <text evidence="9">The sequence shown here is derived from an EMBL/GenBank/DDBJ whole genome shotgun (WGS) entry which is preliminary data.</text>
</comment>
<evidence type="ECO:0000256" key="4">
    <source>
        <dbReference type="ARBA" id="ARBA00022737"/>
    </source>
</evidence>
<dbReference type="Pfam" id="PF00132">
    <property type="entry name" value="Hexapep"/>
    <property type="match status" value="2"/>
</dbReference>
<evidence type="ECO:0000256" key="7">
    <source>
        <dbReference type="HAMAP-Rule" id="MF_00523"/>
    </source>
</evidence>
<dbReference type="NCBIfam" id="TIGR01853">
    <property type="entry name" value="lipid_A_lpxD"/>
    <property type="match status" value="1"/>
</dbReference>
<comment type="subunit">
    <text evidence="7">Homotrimer.</text>
</comment>
<name>A0ABU0M2Q5_9HYPH</name>
<evidence type="ECO:0000313" key="9">
    <source>
        <dbReference type="EMBL" id="MDQ0515130.1"/>
    </source>
</evidence>
<dbReference type="Gene3D" id="3.40.1390.10">
    <property type="entry name" value="MurE/MurF, N-terminal domain"/>
    <property type="match status" value="1"/>
</dbReference>
<evidence type="ECO:0000256" key="6">
    <source>
        <dbReference type="ARBA" id="ARBA00023315"/>
    </source>
</evidence>
<dbReference type="InterPro" id="IPR001451">
    <property type="entry name" value="Hexapep"/>
</dbReference>
<organism evidence="9 10">
    <name type="scientific">Kaistia geumhonensis</name>
    <dbReference type="NCBI Taxonomy" id="410839"/>
    <lineage>
        <taxon>Bacteria</taxon>
        <taxon>Pseudomonadati</taxon>
        <taxon>Pseudomonadota</taxon>
        <taxon>Alphaproteobacteria</taxon>
        <taxon>Hyphomicrobiales</taxon>
        <taxon>Kaistiaceae</taxon>
        <taxon>Kaistia</taxon>
    </lineage>
</organism>
<dbReference type="InterPro" id="IPR020573">
    <property type="entry name" value="UDP_GlcNAc_AcTrfase_non-rep"/>
</dbReference>
<keyword evidence="5 7" id="KW-0443">Lipid metabolism</keyword>
<dbReference type="SUPFAM" id="SSF51161">
    <property type="entry name" value="Trimeric LpxA-like enzymes"/>
    <property type="match status" value="1"/>
</dbReference>
<comment type="function">
    <text evidence="7">Catalyzes the N-acylation of UDP-3-O-acylglucosamine using 3-hydroxyacyl-ACP as the acyl donor. Is involved in the biosynthesis of lipid A, a phosphorylated glycolipid that anchors the lipopolysaccharide to the outer membrane of the cell.</text>
</comment>
<gene>
    <name evidence="7" type="primary">lpxD</name>
    <name evidence="9" type="ORF">QO015_000743</name>
</gene>
<keyword evidence="4 7" id="KW-0677">Repeat</keyword>
<dbReference type="InterPro" id="IPR007691">
    <property type="entry name" value="LpxD"/>
</dbReference>
<comment type="pathway">
    <text evidence="7">Bacterial outer membrane biogenesis; LPS lipid A biosynthesis.</text>
</comment>
<keyword evidence="10" id="KW-1185">Reference proteome</keyword>
<evidence type="ECO:0000256" key="2">
    <source>
        <dbReference type="ARBA" id="ARBA00022556"/>
    </source>
</evidence>
<dbReference type="NCBIfam" id="NF002060">
    <property type="entry name" value="PRK00892.1"/>
    <property type="match status" value="1"/>
</dbReference>
<feature type="active site" description="Proton acceptor" evidence="7">
    <location>
        <position position="256"/>
    </location>
</feature>
<keyword evidence="2 7" id="KW-0441">Lipid A biosynthesis</keyword>
<dbReference type="Proteomes" id="UP001223743">
    <property type="component" value="Unassembled WGS sequence"/>
</dbReference>
<dbReference type="GO" id="GO:0103118">
    <property type="term" value="F:UDP-3-O-[(3R)-3-hydroxyacyl]-glucosamine N-acyltransferase activity"/>
    <property type="evidence" value="ECO:0007669"/>
    <property type="project" value="UniProtKB-EC"/>
</dbReference>
<proteinExistence type="inferred from homology"/>
<keyword evidence="3 7" id="KW-0808">Transferase</keyword>
<evidence type="ECO:0000256" key="1">
    <source>
        <dbReference type="ARBA" id="ARBA00022516"/>
    </source>
</evidence>
<dbReference type="PANTHER" id="PTHR43378:SF2">
    <property type="entry name" value="UDP-3-O-ACYLGLUCOSAMINE N-ACYLTRANSFERASE 1, MITOCHONDRIAL-RELATED"/>
    <property type="match status" value="1"/>
</dbReference>
<keyword evidence="6 7" id="KW-0012">Acyltransferase</keyword>
<evidence type="ECO:0000313" key="10">
    <source>
        <dbReference type="Proteomes" id="UP001223743"/>
    </source>
</evidence>
<evidence type="ECO:0000256" key="5">
    <source>
        <dbReference type="ARBA" id="ARBA00023098"/>
    </source>
</evidence>
<dbReference type="HAMAP" id="MF_00523">
    <property type="entry name" value="LpxD"/>
    <property type="match status" value="1"/>
</dbReference>
<dbReference type="Gene3D" id="2.160.10.10">
    <property type="entry name" value="Hexapeptide repeat proteins"/>
    <property type="match status" value="1"/>
</dbReference>
<dbReference type="PANTHER" id="PTHR43378">
    <property type="entry name" value="UDP-3-O-ACYLGLUCOSAMINE N-ACYLTRANSFERASE"/>
    <property type="match status" value="1"/>
</dbReference>
<dbReference type="RefSeq" id="WP_266281382.1">
    <property type="nucleotide sequence ID" value="NZ_JAPKNF010000001.1"/>
</dbReference>
<dbReference type="EMBL" id="JAUSWJ010000001">
    <property type="protein sequence ID" value="MDQ0515130.1"/>
    <property type="molecule type" value="Genomic_DNA"/>
</dbReference>
<dbReference type="PROSITE" id="PS00101">
    <property type="entry name" value="HEXAPEP_TRANSFERASES"/>
    <property type="match status" value="1"/>
</dbReference>
<dbReference type="EC" id="2.3.1.191" evidence="7"/>
<evidence type="ECO:0000259" key="8">
    <source>
        <dbReference type="Pfam" id="PF04613"/>
    </source>
</evidence>
<reference evidence="9 10" key="1">
    <citation type="submission" date="2023-07" db="EMBL/GenBank/DDBJ databases">
        <title>Genomic Encyclopedia of Type Strains, Phase IV (KMG-IV): sequencing the most valuable type-strain genomes for metagenomic binning, comparative biology and taxonomic classification.</title>
        <authorList>
            <person name="Goeker M."/>
        </authorList>
    </citation>
    <scope>NUCLEOTIDE SEQUENCE [LARGE SCALE GENOMIC DNA]</scope>
    <source>
        <strain evidence="9 10">B1-1</strain>
    </source>
</reference>
<dbReference type="InterPro" id="IPR018357">
    <property type="entry name" value="Hexapep_transf_CS"/>
</dbReference>
<comment type="similarity">
    <text evidence="7">Belongs to the transferase hexapeptide repeat family. LpxD subfamily.</text>
</comment>
<sequence>MGDPVFFLPAASPTLAEIAALTGAKLAEGADPERRITGVAALDSAGTNDLTFIDSPRYLPLLAATRAAACLVTAKHLDAVPAGVVALESPRPHDGYVSVLRLLFPAAMRPQPVFGPGVSPGAHVHAEARLEEGVTVEPGAVIGPGAEIGRGTFVGPAAVIGAHVRIGRDCHIGAGASVTHALVGNRVILHPGVRIGQDGFGYQMGGQGHAKVPQIGRVVIQDDVEVGANTTIDRGANRDTVIGEGTKIDNLVQIGHNVAIGRHCVIVSQVGISGSATLGDFVVLGGQVGVNGHVTIGHGAQVAATASVKDDLAAGGRYGGAPARPIKEWYREELAIRRLAQRASARQKEDEGKEVS</sequence>
<evidence type="ECO:0000256" key="3">
    <source>
        <dbReference type="ARBA" id="ARBA00022679"/>
    </source>
</evidence>
<protein>
    <recommendedName>
        <fullName evidence="7">UDP-3-O-acylglucosamine N-acyltransferase</fullName>
        <ecNumber evidence="7">2.3.1.191</ecNumber>
    </recommendedName>
</protein>
<keyword evidence="1 7" id="KW-0444">Lipid biosynthesis</keyword>
<accession>A0ABU0M2Q5</accession>
<dbReference type="CDD" id="cd03352">
    <property type="entry name" value="LbH_LpxD"/>
    <property type="match status" value="1"/>
</dbReference>